<dbReference type="STRING" id="1196081.A0A364KV96"/>
<comment type="caution">
    <text evidence="2">The sequence shown here is derived from an EMBL/GenBank/DDBJ whole genome shotgun (WGS) entry which is preliminary data.</text>
</comment>
<dbReference type="Proteomes" id="UP000249363">
    <property type="component" value="Unassembled WGS sequence"/>
</dbReference>
<keyword evidence="3" id="KW-1185">Reference proteome</keyword>
<reference evidence="2 3" key="1">
    <citation type="journal article" date="2017" name="Biotechnol. Biofuels">
        <title>Differential beta-glucosidase expression as a function of carbon source availability in Talaromyces amestolkiae: a genomic and proteomic approach.</title>
        <authorList>
            <person name="de Eugenio L.I."/>
            <person name="Mendez-Liter J.A."/>
            <person name="Nieto-Dominguez M."/>
            <person name="Alonso L."/>
            <person name="Gil-Munoz J."/>
            <person name="Barriuso J."/>
            <person name="Prieto A."/>
            <person name="Martinez M.J."/>
        </authorList>
    </citation>
    <scope>NUCLEOTIDE SEQUENCE [LARGE SCALE GENOMIC DNA]</scope>
    <source>
        <strain evidence="2 3">CIB</strain>
    </source>
</reference>
<dbReference type="PANTHER" id="PTHR37540:SF5">
    <property type="entry name" value="TRANSCRIPTION FACTOR DOMAIN-CONTAINING PROTEIN"/>
    <property type="match status" value="1"/>
</dbReference>
<proteinExistence type="predicted"/>
<dbReference type="Pfam" id="PF11951">
    <property type="entry name" value="Fungal_trans_2"/>
    <property type="match status" value="1"/>
</dbReference>
<evidence type="ECO:0000256" key="1">
    <source>
        <dbReference type="SAM" id="MobiDB-lite"/>
    </source>
</evidence>
<dbReference type="PANTHER" id="PTHR37540">
    <property type="entry name" value="TRANSCRIPTION FACTOR (ACR-2), PUTATIVE-RELATED-RELATED"/>
    <property type="match status" value="1"/>
</dbReference>
<dbReference type="RefSeq" id="XP_040731998.1">
    <property type="nucleotide sequence ID" value="XM_040875756.1"/>
</dbReference>
<organism evidence="2 3">
    <name type="scientific">Talaromyces amestolkiae</name>
    <dbReference type="NCBI Taxonomy" id="1196081"/>
    <lineage>
        <taxon>Eukaryota</taxon>
        <taxon>Fungi</taxon>
        <taxon>Dikarya</taxon>
        <taxon>Ascomycota</taxon>
        <taxon>Pezizomycotina</taxon>
        <taxon>Eurotiomycetes</taxon>
        <taxon>Eurotiomycetidae</taxon>
        <taxon>Eurotiales</taxon>
        <taxon>Trichocomaceae</taxon>
        <taxon>Talaromyces</taxon>
        <taxon>Talaromyces sect. Talaromyces</taxon>
    </lineage>
</organism>
<name>A0A364KV96_TALAM</name>
<evidence type="ECO:0000313" key="2">
    <source>
        <dbReference type="EMBL" id="RAO67482.1"/>
    </source>
</evidence>
<dbReference type="AlphaFoldDB" id="A0A364KV96"/>
<accession>A0A364KV96</accession>
<dbReference type="GeneID" id="63792710"/>
<dbReference type="EMBL" id="MIKG01000005">
    <property type="protein sequence ID" value="RAO67482.1"/>
    <property type="molecule type" value="Genomic_DNA"/>
</dbReference>
<feature type="compositionally biased region" description="Basic and acidic residues" evidence="1">
    <location>
        <begin position="52"/>
        <end position="61"/>
    </location>
</feature>
<protein>
    <submittedName>
        <fullName evidence="2">Uncharacterized protein</fullName>
    </submittedName>
</protein>
<feature type="region of interest" description="Disordered" evidence="1">
    <location>
        <begin position="36"/>
        <end position="61"/>
    </location>
</feature>
<dbReference type="InterPro" id="IPR021858">
    <property type="entry name" value="Fun_TF"/>
</dbReference>
<dbReference type="OrthoDB" id="5376287at2759"/>
<gene>
    <name evidence="2" type="ORF">BHQ10_003494</name>
</gene>
<sequence>MEIHNSAAPSEIIFPLTASSHEPCVFYYNNGPLEVRAPRKRGRPAGSKKIPKSKDPHPEADNDFHFIHMDGDNSSISDETRIAIRKRVMANYTHRKRRRATESHRNSLKLVREICQVDPFDAFPIKFEPYIYDNTFSDDAFLHLLIGCADAHNTRCMHFEDRPVALRHMQKALSIMKSRIATIRAVTDATIAVIATLAFVEKTRGSFENWRIHMQGLKRLVDMRGGLGSLETKPMVMTKVFRADLCGSIDTVGVPFFSNHYLPSPSQVISDSDKSAAGFDSLRAQITFENDIECHIATLEEATRLTASLRTKKHNGQVDAARIRFLVTRTQYSLLSAPKHSNTVHEICRLVLILYSENIVNESPPRLPICDVLITKFRDIWTEPSNNDTPVPRDFKLWCLFVAASVISVVAEPLMDWYLAYINETASQMRIHEWSELVDVFDAFLWDEVVHSKRYMEIWGDAIKFKTC</sequence>
<evidence type="ECO:0000313" key="3">
    <source>
        <dbReference type="Proteomes" id="UP000249363"/>
    </source>
</evidence>